<reference evidence="1 2" key="1">
    <citation type="submission" date="2019-03" db="EMBL/GenBank/DDBJ databases">
        <title>First draft genome of Liparis tanakae, snailfish: a comprehensive survey of snailfish specific genes.</title>
        <authorList>
            <person name="Kim W."/>
            <person name="Song I."/>
            <person name="Jeong J.-H."/>
            <person name="Kim D."/>
            <person name="Kim S."/>
            <person name="Ryu S."/>
            <person name="Song J.Y."/>
            <person name="Lee S.K."/>
        </authorList>
    </citation>
    <scope>NUCLEOTIDE SEQUENCE [LARGE SCALE GENOMIC DNA]</scope>
    <source>
        <tissue evidence="1">Muscle</tissue>
    </source>
</reference>
<sequence length="126" mass="13767">MFSRNRSTEDVLEAEGSFTVFRKDYPVVFTVFTSDDLSSCVGLALEERQHHGRLVRTVHAGLDRLLEHCVDRSGTKVVRELLHQLPVETTFEPLLWLLSAGTGPALSLVSGGGAVTAGAPRRDCTT</sequence>
<proteinExistence type="predicted"/>
<evidence type="ECO:0000313" key="1">
    <source>
        <dbReference type="EMBL" id="TNN52090.1"/>
    </source>
</evidence>
<protein>
    <submittedName>
        <fullName evidence="1">Uncharacterized protein</fullName>
    </submittedName>
</protein>
<gene>
    <name evidence="1" type="ORF">EYF80_037698</name>
</gene>
<dbReference type="AlphaFoldDB" id="A0A4Z2GFM9"/>
<evidence type="ECO:0000313" key="2">
    <source>
        <dbReference type="Proteomes" id="UP000314294"/>
    </source>
</evidence>
<organism evidence="1 2">
    <name type="scientific">Liparis tanakae</name>
    <name type="common">Tanaka's snailfish</name>
    <dbReference type="NCBI Taxonomy" id="230148"/>
    <lineage>
        <taxon>Eukaryota</taxon>
        <taxon>Metazoa</taxon>
        <taxon>Chordata</taxon>
        <taxon>Craniata</taxon>
        <taxon>Vertebrata</taxon>
        <taxon>Euteleostomi</taxon>
        <taxon>Actinopterygii</taxon>
        <taxon>Neopterygii</taxon>
        <taxon>Teleostei</taxon>
        <taxon>Neoteleostei</taxon>
        <taxon>Acanthomorphata</taxon>
        <taxon>Eupercaria</taxon>
        <taxon>Perciformes</taxon>
        <taxon>Cottioidei</taxon>
        <taxon>Cottales</taxon>
        <taxon>Liparidae</taxon>
        <taxon>Liparis</taxon>
    </lineage>
</organism>
<keyword evidence="2" id="KW-1185">Reference proteome</keyword>
<dbReference type="Proteomes" id="UP000314294">
    <property type="component" value="Unassembled WGS sequence"/>
</dbReference>
<dbReference type="EMBL" id="SRLO01000559">
    <property type="protein sequence ID" value="TNN52090.1"/>
    <property type="molecule type" value="Genomic_DNA"/>
</dbReference>
<name>A0A4Z2GFM9_9TELE</name>
<comment type="caution">
    <text evidence="1">The sequence shown here is derived from an EMBL/GenBank/DDBJ whole genome shotgun (WGS) entry which is preliminary data.</text>
</comment>
<dbReference type="OrthoDB" id="10558907at2759"/>
<accession>A0A4Z2GFM9</accession>